<dbReference type="PANTHER" id="PTHR30024:SF47">
    <property type="entry name" value="TAURINE-BINDING PERIPLASMIC PROTEIN"/>
    <property type="match status" value="1"/>
</dbReference>
<dbReference type="OrthoDB" id="8877897at2"/>
<evidence type="ECO:0000313" key="6">
    <source>
        <dbReference type="EMBL" id="MTD54000.1"/>
    </source>
</evidence>
<feature type="region of interest" description="Disordered" evidence="4">
    <location>
        <begin position="1"/>
        <end position="26"/>
    </location>
</feature>
<dbReference type="InterPro" id="IPR015168">
    <property type="entry name" value="SsuA/THI5"/>
</dbReference>
<evidence type="ECO:0000256" key="3">
    <source>
        <dbReference type="ARBA" id="ARBA00022729"/>
    </source>
</evidence>
<evidence type="ECO:0000256" key="1">
    <source>
        <dbReference type="ARBA" id="ARBA00004418"/>
    </source>
</evidence>
<evidence type="ECO:0000259" key="5">
    <source>
        <dbReference type="Pfam" id="PF09084"/>
    </source>
</evidence>
<evidence type="ECO:0000256" key="2">
    <source>
        <dbReference type="ARBA" id="ARBA00010742"/>
    </source>
</evidence>
<dbReference type="AlphaFoldDB" id="A0A6N7Z2B0"/>
<gene>
    <name evidence="6" type="ORF">GKO32_08405</name>
</gene>
<dbReference type="SUPFAM" id="SSF53850">
    <property type="entry name" value="Periplasmic binding protein-like II"/>
    <property type="match status" value="1"/>
</dbReference>
<protein>
    <recommendedName>
        <fullName evidence="5">SsuA/THI5-like domain-containing protein</fullName>
    </recommendedName>
</protein>
<name>A0A6N7Z2B0_9PSEU</name>
<dbReference type="Pfam" id="PF09084">
    <property type="entry name" value="NMT1"/>
    <property type="match status" value="1"/>
</dbReference>
<dbReference type="EMBL" id="WMBA01000009">
    <property type="protein sequence ID" value="MTD54000.1"/>
    <property type="molecule type" value="Genomic_DNA"/>
</dbReference>
<dbReference type="GO" id="GO:0042597">
    <property type="term" value="C:periplasmic space"/>
    <property type="evidence" value="ECO:0007669"/>
    <property type="project" value="UniProtKB-SubCell"/>
</dbReference>
<reference evidence="6 7" key="1">
    <citation type="submission" date="2019-11" db="EMBL/GenBank/DDBJ databases">
        <title>Draft genome of Amycolatopsis RM579.</title>
        <authorList>
            <person name="Duangmal K."/>
            <person name="Mingma R."/>
        </authorList>
    </citation>
    <scope>NUCLEOTIDE SEQUENCE [LARGE SCALE GENOMIC DNA]</scope>
    <source>
        <strain evidence="6 7">RM579</strain>
    </source>
</reference>
<comment type="similarity">
    <text evidence="2">Belongs to the bacterial solute-binding protein SsuA/TauA family.</text>
</comment>
<keyword evidence="3" id="KW-0732">Signal</keyword>
<comment type="subcellular location">
    <subcellularLocation>
        <location evidence="1">Periplasm</location>
    </subcellularLocation>
</comment>
<proteinExistence type="inferred from homology"/>
<accession>A0A6N7Z2B0</accession>
<dbReference type="Proteomes" id="UP000440096">
    <property type="component" value="Unassembled WGS sequence"/>
</dbReference>
<feature type="compositionally biased region" description="Basic and acidic residues" evidence="4">
    <location>
        <begin position="1"/>
        <end position="15"/>
    </location>
</feature>
<dbReference type="PANTHER" id="PTHR30024">
    <property type="entry name" value="ALIPHATIC SULFONATES-BINDING PROTEIN-RELATED"/>
    <property type="match status" value="1"/>
</dbReference>
<dbReference type="Gene3D" id="3.40.190.10">
    <property type="entry name" value="Periplasmic binding protein-like II"/>
    <property type="match status" value="2"/>
</dbReference>
<feature type="domain" description="SsuA/THI5-like" evidence="5">
    <location>
        <begin position="144"/>
        <end position="358"/>
    </location>
</feature>
<comment type="caution">
    <text evidence="6">The sequence shown here is derived from an EMBL/GenBank/DDBJ whole genome shotgun (WGS) entry which is preliminary data.</text>
</comment>
<sequence>MHRDDPHHRARESCRRSRRPPVQPDPLQALAADAELFERGTWVRAGPGTTRPSPEDPSPIEHTCGMLMLQSGDPVTDKGVIVRLTLRAGAAASAALLAVAALAGCGSSSRDSPAAVGSDGKCTSPATLKTNLVPLYPLVKIGNDAGIFQKHCLVVQDTPAQSPVAAIPAIVGGSQDLTLLPAANLISTLNQKVPLKIVAPGAKIPDDADSLPPAKVDAAGVFLPKGSTIKSPKELEGKSVAVPGLGTSIQFGVMAAVANAGGDPSKIKFVQLDSQTEVQQLRAGKVDAAAIATPFSTQVEKDGYTRIASPTTALYGAGLAHTPWVTSQKALSAKPDAFKRFREAILEVQAYSMAHPDEYYQAMADQSKIPLDAIKAGPGFWFATQMDVNALKAFANKLKSLGIVTQVPELDNVIATS</sequence>
<organism evidence="6 7">
    <name type="scientific">Amycolatopsis pithecellobii</name>
    <dbReference type="NCBI Taxonomy" id="664692"/>
    <lineage>
        <taxon>Bacteria</taxon>
        <taxon>Bacillati</taxon>
        <taxon>Actinomycetota</taxon>
        <taxon>Actinomycetes</taxon>
        <taxon>Pseudonocardiales</taxon>
        <taxon>Pseudonocardiaceae</taxon>
        <taxon>Amycolatopsis</taxon>
    </lineage>
</organism>
<keyword evidence="7" id="KW-1185">Reference proteome</keyword>
<evidence type="ECO:0000313" key="7">
    <source>
        <dbReference type="Proteomes" id="UP000440096"/>
    </source>
</evidence>
<evidence type="ECO:0000256" key="4">
    <source>
        <dbReference type="SAM" id="MobiDB-lite"/>
    </source>
</evidence>